<dbReference type="AlphaFoldDB" id="A0A382KBK3"/>
<evidence type="ECO:0008006" key="4">
    <source>
        <dbReference type="Google" id="ProtNLM"/>
    </source>
</evidence>
<dbReference type="SUPFAM" id="SSF101790">
    <property type="entry name" value="Aminomethyltransferase beta-barrel domain"/>
    <property type="match status" value="1"/>
</dbReference>
<evidence type="ECO:0000313" key="3">
    <source>
        <dbReference type="EMBL" id="SVC20111.1"/>
    </source>
</evidence>
<reference evidence="3" key="1">
    <citation type="submission" date="2018-05" db="EMBL/GenBank/DDBJ databases">
        <authorList>
            <person name="Lanie J.A."/>
            <person name="Ng W.-L."/>
            <person name="Kazmierczak K.M."/>
            <person name="Andrzejewski T.M."/>
            <person name="Davidsen T.M."/>
            <person name="Wayne K.J."/>
            <person name="Tettelin H."/>
            <person name="Glass J.I."/>
            <person name="Rusch D."/>
            <person name="Podicherti R."/>
            <person name="Tsui H.-C.T."/>
            <person name="Winkler M.E."/>
        </authorList>
    </citation>
    <scope>NUCLEOTIDE SEQUENCE</scope>
</reference>
<dbReference type="Gene3D" id="3.30.1360.120">
    <property type="entry name" value="Probable tRNA modification gtpase trme, domain 1"/>
    <property type="match status" value="1"/>
</dbReference>
<name>A0A382KBK3_9ZZZZ</name>
<dbReference type="Pfam" id="PF08669">
    <property type="entry name" value="GCV_T_C"/>
    <property type="match status" value="1"/>
</dbReference>
<dbReference type="InterPro" id="IPR029043">
    <property type="entry name" value="GcvT/YgfZ_C"/>
</dbReference>
<dbReference type="Pfam" id="PF01571">
    <property type="entry name" value="GCV_T"/>
    <property type="match status" value="1"/>
</dbReference>
<dbReference type="PANTHER" id="PTHR43757">
    <property type="entry name" value="AMINOMETHYLTRANSFERASE"/>
    <property type="match status" value="1"/>
</dbReference>
<dbReference type="InterPro" id="IPR027266">
    <property type="entry name" value="TrmE/GcvT-like"/>
</dbReference>
<sequence length="206" mass="23343">TISRTGFSGDLGYEIWCDPSQAIDVWDSLFKFNKDYKVLAAGMNALEMVRIEAGFIQPNADFMSAEQALRPNRMRNPYELGLGWLVNLDKDYFTGKTALTKIKLKPPEKKLVGLDIEGDKPAVGSVLYDKEKKEIGIVTAAMWSPTLKSNIAIGYVNNDFMKVGSTVFAEIYHPEELEYKKIWASCKVVKKQFFNPQRRYSIPAEI</sequence>
<protein>
    <recommendedName>
        <fullName evidence="4">Glycine cleavage T-protein C-terminal barrel domain-containing protein</fullName>
    </recommendedName>
</protein>
<organism evidence="3">
    <name type="scientific">marine metagenome</name>
    <dbReference type="NCBI Taxonomy" id="408172"/>
    <lineage>
        <taxon>unclassified sequences</taxon>
        <taxon>metagenomes</taxon>
        <taxon>ecological metagenomes</taxon>
    </lineage>
</organism>
<dbReference type="InterPro" id="IPR028896">
    <property type="entry name" value="GcvT/YgfZ/DmdA"/>
</dbReference>
<dbReference type="GO" id="GO:0005829">
    <property type="term" value="C:cytosol"/>
    <property type="evidence" value="ECO:0007669"/>
    <property type="project" value="TreeGrafter"/>
</dbReference>
<dbReference type="InterPro" id="IPR006222">
    <property type="entry name" value="GCVT_N"/>
</dbReference>
<feature type="domain" description="GCVT N-terminal" evidence="1">
    <location>
        <begin position="2"/>
        <end position="90"/>
    </location>
</feature>
<evidence type="ECO:0000259" key="2">
    <source>
        <dbReference type="Pfam" id="PF08669"/>
    </source>
</evidence>
<dbReference type="InterPro" id="IPR013977">
    <property type="entry name" value="GcvT_C"/>
</dbReference>
<accession>A0A382KBK3</accession>
<feature type="domain" description="Aminomethyltransferase C-terminal" evidence="2">
    <location>
        <begin position="109"/>
        <end position="172"/>
    </location>
</feature>
<feature type="non-terminal residue" evidence="3">
    <location>
        <position position="1"/>
    </location>
</feature>
<dbReference type="PANTHER" id="PTHR43757:SF2">
    <property type="entry name" value="AMINOMETHYLTRANSFERASE, MITOCHONDRIAL"/>
    <property type="match status" value="1"/>
</dbReference>
<proteinExistence type="predicted"/>
<gene>
    <name evidence="3" type="ORF">METZ01_LOCUS272965</name>
</gene>
<dbReference type="EMBL" id="UINC01078743">
    <property type="protein sequence ID" value="SVC20111.1"/>
    <property type="molecule type" value="Genomic_DNA"/>
</dbReference>
<evidence type="ECO:0000259" key="1">
    <source>
        <dbReference type="Pfam" id="PF01571"/>
    </source>
</evidence>
<dbReference type="SUPFAM" id="SSF103025">
    <property type="entry name" value="Folate-binding domain"/>
    <property type="match status" value="1"/>
</dbReference>